<dbReference type="Gene3D" id="3.40.50.2000">
    <property type="entry name" value="Glycogen Phosphorylase B"/>
    <property type="match status" value="1"/>
</dbReference>
<evidence type="ECO:0000313" key="3">
    <source>
        <dbReference type="EMBL" id="GJT35935.1"/>
    </source>
</evidence>
<keyword evidence="2" id="KW-0732">Signal</keyword>
<organism evidence="3 4">
    <name type="scientific">Tanacetum coccineum</name>
    <dbReference type="NCBI Taxonomy" id="301880"/>
    <lineage>
        <taxon>Eukaryota</taxon>
        <taxon>Viridiplantae</taxon>
        <taxon>Streptophyta</taxon>
        <taxon>Embryophyta</taxon>
        <taxon>Tracheophyta</taxon>
        <taxon>Spermatophyta</taxon>
        <taxon>Magnoliopsida</taxon>
        <taxon>eudicotyledons</taxon>
        <taxon>Gunneridae</taxon>
        <taxon>Pentapetalae</taxon>
        <taxon>asterids</taxon>
        <taxon>campanulids</taxon>
        <taxon>Asterales</taxon>
        <taxon>Asteraceae</taxon>
        <taxon>Asteroideae</taxon>
        <taxon>Anthemideae</taxon>
        <taxon>Anthemidinae</taxon>
        <taxon>Tanacetum</taxon>
    </lineage>
</organism>
<gene>
    <name evidence="3" type="ORF">Tco_0926354</name>
</gene>
<dbReference type="PANTHER" id="PTHR11926:SF1498">
    <property type="entry name" value="GLYCOSYLTRANSFERASE"/>
    <property type="match status" value="1"/>
</dbReference>
<dbReference type="PANTHER" id="PTHR11926">
    <property type="entry name" value="GLUCOSYL/GLUCURONOSYL TRANSFERASES"/>
    <property type="match status" value="1"/>
</dbReference>
<evidence type="ECO:0000313" key="4">
    <source>
        <dbReference type="Proteomes" id="UP001151760"/>
    </source>
</evidence>
<name>A0ABQ5DAP8_9ASTR</name>
<dbReference type="Proteomes" id="UP001151760">
    <property type="component" value="Unassembled WGS sequence"/>
</dbReference>
<comment type="similarity">
    <text evidence="1">Belongs to the UDP-glycosyltransferase family.</text>
</comment>
<comment type="caution">
    <text evidence="3">The sequence shown here is derived from an EMBL/GenBank/DDBJ whole genome shotgun (WGS) entry which is preliminary data.</text>
</comment>
<keyword evidence="4" id="KW-1185">Reference proteome</keyword>
<evidence type="ECO:0000256" key="2">
    <source>
        <dbReference type="SAM" id="SignalP"/>
    </source>
</evidence>
<sequence length="200" mass="23042">MFNRQLQVYLLLTLAWVIVPKRHVGAFINDGEESSTMKEVKTDYGPVPLYVVDLVYSGFFPSKQLDRVAPFFTSLSYSFQIFTQYGTYSTDMSDIANGYLETILDWIPGMENIRLRDFPSFIQTRDIDDTMLNYMIRKAAPIPRGSTIVLNTFDALEHDSVNVLTVTNPRTFTIGPLDMMQQHFCDERLKQLGSNLWKEI</sequence>
<protein>
    <submittedName>
        <fullName evidence="3">Uncharacterized protein</fullName>
    </submittedName>
</protein>
<reference evidence="3" key="2">
    <citation type="submission" date="2022-01" db="EMBL/GenBank/DDBJ databases">
        <authorList>
            <person name="Yamashiro T."/>
            <person name="Shiraishi A."/>
            <person name="Satake H."/>
            <person name="Nakayama K."/>
        </authorList>
    </citation>
    <scope>NUCLEOTIDE SEQUENCE</scope>
</reference>
<dbReference type="SUPFAM" id="SSF53756">
    <property type="entry name" value="UDP-Glycosyltransferase/glycogen phosphorylase"/>
    <property type="match status" value="1"/>
</dbReference>
<feature type="chain" id="PRO_5045200213" evidence="2">
    <location>
        <begin position="27"/>
        <end position="200"/>
    </location>
</feature>
<dbReference type="EMBL" id="BQNB010015093">
    <property type="protein sequence ID" value="GJT35935.1"/>
    <property type="molecule type" value="Genomic_DNA"/>
</dbReference>
<accession>A0ABQ5DAP8</accession>
<evidence type="ECO:0000256" key="1">
    <source>
        <dbReference type="ARBA" id="ARBA00009995"/>
    </source>
</evidence>
<feature type="signal peptide" evidence="2">
    <location>
        <begin position="1"/>
        <end position="26"/>
    </location>
</feature>
<proteinExistence type="inferred from homology"/>
<reference evidence="3" key="1">
    <citation type="journal article" date="2022" name="Int. J. Mol. Sci.">
        <title>Draft Genome of Tanacetum Coccineum: Genomic Comparison of Closely Related Tanacetum-Family Plants.</title>
        <authorList>
            <person name="Yamashiro T."/>
            <person name="Shiraishi A."/>
            <person name="Nakayama K."/>
            <person name="Satake H."/>
        </authorList>
    </citation>
    <scope>NUCLEOTIDE SEQUENCE</scope>
</reference>